<gene>
    <name evidence="1" type="ORF">UX20_C0033G0006</name>
</gene>
<evidence type="ECO:0000313" key="1">
    <source>
        <dbReference type="EMBL" id="KKU13078.1"/>
    </source>
</evidence>
<organism evidence="1 2">
    <name type="scientific">Candidatus Magasanikbacteria bacterium GW2011_GWC2_45_8</name>
    <dbReference type="NCBI Taxonomy" id="1619050"/>
    <lineage>
        <taxon>Bacteria</taxon>
        <taxon>Candidatus Magasanikiibacteriota</taxon>
    </lineage>
</organism>
<name>A0A0G1Q5T2_9BACT</name>
<accession>A0A0G1Q5T2</accession>
<protein>
    <submittedName>
        <fullName evidence="1">Uncharacterized protein</fullName>
    </submittedName>
</protein>
<dbReference type="EMBL" id="LCLH01000033">
    <property type="protein sequence ID" value="KKU13078.1"/>
    <property type="molecule type" value="Genomic_DNA"/>
</dbReference>
<dbReference type="Proteomes" id="UP000034911">
    <property type="component" value="Unassembled WGS sequence"/>
</dbReference>
<dbReference type="AlphaFoldDB" id="A0A0G1Q5T2"/>
<comment type="caution">
    <text evidence="1">The sequence shown here is derived from an EMBL/GenBank/DDBJ whole genome shotgun (WGS) entry which is preliminary data.</text>
</comment>
<reference evidence="1 2" key="1">
    <citation type="journal article" date="2015" name="Nature">
        <title>rRNA introns, odd ribosomes, and small enigmatic genomes across a large radiation of phyla.</title>
        <authorList>
            <person name="Brown C.T."/>
            <person name="Hug L.A."/>
            <person name="Thomas B.C."/>
            <person name="Sharon I."/>
            <person name="Castelle C.J."/>
            <person name="Singh A."/>
            <person name="Wilkins M.J."/>
            <person name="Williams K.H."/>
            <person name="Banfield J.F."/>
        </authorList>
    </citation>
    <scope>NUCLEOTIDE SEQUENCE [LARGE SCALE GENOMIC DNA]</scope>
</reference>
<proteinExistence type="predicted"/>
<sequence length="145" mass="16400">MSLELPQQLTKEELAACQRLAEKKSLDEYSLQLLQESYRGRKQQADALMRQLPSLDFNNQEKILDWLCAFVVPCNVVEDLQEVIGIFTSHGYEAGVNAGEAYNGEDKDNVARYIVGQALSSMRDEGFVPQVIEGFMTDWKTKFAS</sequence>
<evidence type="ECO:0000313" key="2">
    <source>
        <dbReference type="Proteomes" id="UP000034911"/>
    </source>
</evidence>